<dbReference type="GO" id="GO:0005576">
    <property type="term" value="C:extracellular region"/>
    <property type="evidence" value="ECO:0007669"/>
    <property type="project" value="UniProtKB-SubCell"/>
</dbReference>
<protein>
    <recommendedName>
        <fullName evidence="8">Peptidase S1 domain-containing protein</fullName>
    </recommendedName>
</protein>
<comment type="caution">
    <text evidence="9">The sequence shown here is derived from an EMBL/GenBank/DDBJ whole genome shotgun (WGS) entry which is preliminary data.</text>
</comment>
<dbReference type="SUPFAM" id="SSF50494">
    <property type="entry name" value="Trypsin-like serine proteases"/>
    <property type="match status" value="1"/>
</dbReference>
<keyword evidence="2" id="KW-0964">Secreted</keyword>
<feature type="region of interest" description="Disordered" evidence="6">
    <location>
        <begin position="293"/>
        <end position="344"/>
    </location>
</feature>
<reference evidence="9 10" key="1">
    <citation type="submission" date="2020-04" db="EMBL/GenBank/DDBJ databases">
        <authorList>
            <person name="Alioto T."/>
            <person name="Alioto T."/>
            <person name="Gomez Garrido J."/>
        </authorList>
    </citation>
    <scope>NUCLEOTIDE SEQUENCE [LARGE SCALE GENOMIC DNA]</scope>
</reference>
<dbReference type="PANTHER" id="PTHR24252:SF7">
    <property type="entry name" value="HYALIN"/>
    <property type="match status" value="1"/>
</dbReference>
<dbReference type="InterPro" id="IPR009003">
    <property type="entry name" value="Peptidase_S1_PA"/>
</dbReference>
<comment type="subcellular location">
    <subcellularLocation>
        <location evidence="1">Secreted</location>
    </subcellularLocation>
</comment>
<dbReference type="GO" id="GO:0004252">
    <property type="term" value="F:serine-type endopeptidase activity"/>
    <property type="evidence" value="ECO:0007669"/>
    <property type="project" value="InterPro"/>
</dbReference>
<evidence type="ECO:0000256" key="6">
    <source>
        <dbReference type="SAM" id="MobiDB-lite"/>
    </source>
</evidence>
<keyword evidence="5" id="KW-0325">Glycoprotein</keyword>
<dbReference type="InterPro" id="IPR001254">
    <property type="entry name" value="Trypsin_dom"/>
</dbReference>
<dbReference type="SMART" id="SM00020">
    <property type="entry name" value="Tryp_SPc"/>
    <property type="match status" value="1"/>
</dbReference>
<evidence type="ECO:0000256" key="2">
    <source>
        <dbReference type="ARBA" id="ARBA00022525"/>
    </source>
</evidence>
<feature type="signal peptide" evidence="7">
    <location>
        <begin position="1"/>
        <end position="23"/>
    </location>
</feature>
<keyword evidence="3 7" id="KW-0732">Signal</keyword>
<dbReference type="Proteomes" id="UP000494165">
    <property type="component" value="Unassembled WGS sequence"/>
</dbReference>
<dbReference type="GO" id="GO:0006508">
    <property type="term" value="P:proteolysis"/>
    <property type="evidence" value="ECO:0007669"/>
    <property type="project" value="InterPro"/>
</dbReference>
<dbReference type="PROSITE" id="PS50240">
    <property type="entry name" value="TRYPSIN_DOM"/>
    <property type="match status" value="1"/>
</dbReference>
<evidence type="ECO:0000313" key="9">
    <source>
        <dbReference type="EMBL" id="CAB3368680.1"/>
    </source>
</evidence>
<evidence type="ECO:0000256" key="1">
    <source>
        <dbReference type="ARBA" id="ARBA00004613"/>
    </source>
</evidence>
<keyword evidence="10" id="KW-1185">Reference proteome</keyword>
<feature type="chain" id="PRO_5035729962" description="Peptidase S1 domain-containing protein" evidence="7">
    <location>
        <begin position="24"/>
        <end position="543"/>
    </location>
</feature>
<gene>
    <name evidence="9" type="ORF">CLODIP_2_CD00856</name>
</gene>
<evidence type="ECO:0000256" key="3">
    <source>
        <dbReference type="ARBA" id="ARBA00022729"/>
    </source>
</evidence>
<dbReference type="FunFam" id="2.40.10.10:FF:000054">
    <property type="entry name" value="Complement C1r subcomponent"/>
    <property type="match status" value="1"/>
</dbReference>
<dbReference type="Gene3D" id="1.10.238.270">
    <property type="match status" value="1"/>
</dbReference>
<proteinExistence type="predicted"/>
<keyword evidence="4" id="KW-1015">Disulfide bond</keyword>
<dbReference type="FunFam" id="2.40.10.10:FF:000068">
    <property type="entry name" value="transmembrane protease serine 2"/>
    <property type="match status" value="1"/>
</dbReference>
<feature type="compositionally biased region" description="Low complexity" evidence="6">
    <location>
        <begin position="298"/>
        <end position="344"/>
    </location>
</feature>
<dbReference type="Gene3D" id="2.40.10.10">
    <property type="entry name" value="Trypsin-like serine proteases"/>
    <property type="match status" value="1"/>
</dbReference>
<evidence type="ECO:0000313" key="10">
    <source>
        <dbReference type="Proteomes" id="UP000494165"/>
    </source>
</evidence>
<sequence length="543" mass="57100">MSGPQRRILLGLQILVLLSAVIATDDSSSGNGKWHHPMHILNPNENLGPQIIGGSVAAAGVFPWHALLQIIKIGTNSGYLCGASLIAAKYAMSACHCIKSPSEYTHDVVLGIVNRITPTAGYVKKTVATPVCHESYVAATTKNDIALLPFDSPVTTTSNIQFINLPQPSLASTDLVGTNANVSGFGRISDSNNTLSTTLQYATLTVTSDESCSAEYGATYSADVMLCAKAPAGDQADCQGDSGGSLVYNNGTAWVQIGIVSWGGQFCQNTSSVYARVTTFVDWVTSKMSALDGGGANTTTTKAPPTTTAKATTTAKTKATTTAKTKPTTTKKTTTTKAPTTTKPQCASKDFKNLQTKCCSPPAKDLLPKSYNKTIENTCKKIGGDNSAFNLFVLNKVQNNKKNNTVNITDVAGLAKQLSKSACYISCYLNQSGIVDSSTGDIDVDALTTLLTANQDPTGPWVENISGAVSYCTSLVTVLPLPDLPSGKVKCNPRGGVVVQCVLATLIELCPSRVMSKSCNSDYALFDQCISFVMDALFNSPGV</sequence>
<evidence type="ECO:0000259" key="8">
    <source>
        <dbReference type="PROSITE" id="PS50240"/>
    </source>
</evidence>
<accession>A0A8S1CGP4</accession>
<organism evidence="9 10">
    <name type="scientific">Cloeon dipterum</name>
    <dbReference type="NCBI Taxonomy" id="197152"/>
    <lineage>
        <taxon>Eukaryota</taxon>
        <taxon>Metazoa</taxon>
        <taxon>Ecdysozoa</taxon>
        <taxon>Arthropoda</taxon>
        <taxon>Hexapoda</taxon>
        <taxon>Insecta</taxon>
        <taxon>Pterygota</taxon>
        <taxon>Palaeoptera</taxon>
        <taxon>Ephemeroptera</taxon>
        <taxon>Pisciforma</taxon>
        <taxon>Baetidae</taxon>
        <taxon>Cloeon</taxon>
    </lineage>
</organism>
<evidence type="ECO:0000256" key="7">
    <source>
        <dbReference type="SAM" id="SignalP"/>
    </source>
</evidence>
<evidence type="ECO:0000256" key="4">
    <source>
        <dbReference type="ARBA" id="ARBA00023157"/>
    </source>
</evidence>
<evidence type="ECO:0000256" key="5">
    <source>
        <dbReference type="ARBA" id="ARBA00023180"/>
    </source>
</evidence>
<dbReference type="InterPro" id="IPR043504">
    <property type="entry name" value="Peptidase_S1_PA_chymotrypsin"/>
</dbReference>
<dbReference type="EMBL" id="CADEPI010000039">
    <property type="protein sequence ID" value="CAB3368680.1"/>
    <property type="molecule type" value="Genomic_DNA"/>
</dbReference>
<dbReference type="OrthoDB" id="7452977at2759"/>
<name>A0A8S1CGP4_9INSE</name>
<dbReference type="InterPro" id="IPR001314">
    <property type="entry name" value="Peptidase_S1A"/>
</dbReference>
<dbReference type="PANTHER" id="PTHR24252">
    <property type="entry name" value="ACROSIN-RELATED"/>
    <property type="match status" value="1"/>
</dbReference>
<dbReference type="Pfam" id="PF00089">
    <property type="entry name" value="Trypsin"/>
    <property type="match status" value="1"/>
</dbReference>
<dbReference type="PRINTS" id="PR00722">
    <property type="entry name" value="CHYMOTRYPSIN"/>
</dbReference>
<dbReference type="CDD" id="cd00190">
    <property type="entry name" value="Tryp_SPc"/>
    <property type="match status" value="1"/>
</dbReference>
<dbReference type="AlphaFoldDB" id="A0A8S1CGP4"/>
<feature type="domain" description="Peptidase S1" evidence="8">
    <location>
        <begin position="51"/>
        <end position="289"/>
    </location>
</feature>